<dbReference type="SMART" id="SM00360">
    <property type="entry name" value="RRM"/>
    <property type="match status" value="1"/>
</dbReference>
<name>A0A7J6I0A9_CANSA</name>
<evidence type="ECO:0000259" key="4">
    <source>
        <dbReference type="PROSITE" id="PS50102"/>
    </source>
</evidence>
<dbReference type="Proteomes" id="UP000525078">
    <property type="component" value="Unassembled WGS sequence"/>
</dbReference>
<dbReference type="EMBL" id="JAATIP010000144">
    <property type="protein sequence ID" value="KAF4367098.1"/>
    <property type="molecule type" value="Genomic_DNA"/>
</dbReference>
<evidence type="ECO:0000256" key="1">
    <source>
        <dbReference type="PROSITE-ProRule" id="PRU00176"/>
    </source>
</evidence>
<dbReference type="Pfam" id="PF00076">
    <property type="entry name" value="RRM_1"/>
    <property type="match status" value="1"/>
</dbReference>
<dbReference type="InterPro" id="IPR000504">
    <property type="entry name" value="RRM_dom"/>
</dbReference>
<evidence type="ECO:0000313" key="8">
    <source>
        <dbReference type="Proteomes" id="UP000583929"/>
    </source>
</evidence>
<feature type="region of interest" description="Disordered" evidence="3">
    <location>
        <begin position="117"/>
        <end position="148"/>
    </location>
</feature>
<dbReference type="InterPro" id="IPR012677">
    <property type="entry name" value="Nucleotide-bd_a/b_plait_sf"/>
</dbReference>
<dbReference type="Proteomes" id="UP000583929">
    <property type="component" value="Unassembled WGS sequence"/>
</dbReference>
<dbReference type="EMBL" id="JAATIQ010000020">
    <property type="protein sequence ID" value="KAF4400070.1"/>
    <property type="molecule type" value="Genomic_DNA"/>
</dbReference>
<gene>
    <name evidence="5" type="ORF">F8388_006406</name>
    <name evidence="6" type="ORF">G4B88_021284</name>
</gene>
<feature type="coiled-coil region" evidence="2">
    <location>
        <begin position="230"/>
        <end position="271"/>
    </location>
</feature>
<comment type="caution">
    <text evidence="6">The sequence shown here is derived from an EMBL/GenBank/DDBJ whole genome shotgun (WGS) entry which is preliminary data.</text>
</comment>
<dbReference type="PANTHER" id="PTHR48034">
    <property type="entry name" value="TRANSFORMER-2 SEX-DETERMINING PROTEIN-RELATED"/>
    <property type="match status" value="1"/>
</dbReference>
<dbReference type="SUPFAM" id="SSF54928">
    <property type="entry name" value="RNA-binding domain, RBD"/>
    <property type="match status" value="1"/>
</dbReference>
<dbReference type="Gene3D" id="3.30.70.330">
    <property type="match status" value="1"/>
</dbReference>
<accession>A0A7J6I0A9</accession>
<dbReference type="PROSITE" id="PS50102">
    <property type="entry name" value="RRM"/>
    <property type="match status" value="1"/>
</dbReference>
<dbReference type="InterPro" id="IPR035979">
    <property type="entry name" value="RBD_domain_sf"/>
</dbReference>
<evidence type="ECO:0000256" key="2">
    <source>
        <dbReference type="SAM" id="Coils"/>
    </source>
</evidence>
<keyword evidence="2" id="KW-0175">Coiled coil</keyword>
<reference evidence="7 8" key="1">
    <citation type="journal article" date="2020" name="bioRxiv">
        <title>Sequence and annotation of 42 cannabis genomes reveals extensive copy number variation in cannabinoid synthesis and pathogen resistance genes.</title>
        <authorList>
            <person name="Mckernan K.J."/>
            <person name="Helbert Y."/>
            <person name="Kane L.T."/>
            <person name="Ebling H."/>
            <person name="Zhang L."/>
            <person name="Liu B."/>
            <person name="Eaton Z."/>
            <person name="Mclaughlin S."/>
            <person name="Kingan S."/>
            <person name="Baybayan P."/>
            <person name="Concepcion G."/>
            <person name="Jordan M."/>
            <person name="Riva A."/>
            <person name="Barbazuk W."/>
            <person name="Harkins T."/>
        </authorList>
    </citation>
    <scope>NUCLEOTIDE SEQUENCE [LARGE SCALE GENOMIC DNA]</scope>
    <source>
        <strain evidence="7 8">cv. Jamaican Lion 4</strain>
        <strain evidence="6">Father</strain>
        <strain evidence="5">Mother</strain>
        <tissue evidence="6">Leaf</tissue>
    </source>
</reference>
<organism evidence="6 8">
    <name type="scientific">Cannabis sativa</name>
    <name type="common">Hemp</name>
    <name type="synonym">Marijuana</name>
    <dbReference type="NCBI Taxonomy" id="3483"/>
    <lineage>
        <taxon>Eukaryota</taxon>
        <taxon>Viridiplantae</taxon>
        <taxon>Streptophyta</taxon>
        <taxon>Embryophyta</taxon>
        <taxon>Tracheophyta</taxon>
        <taxon>Spermatophyta</taxon>
        <taxon>Magnoliopsida</taxon>
        <taxon>eudicotyledons</taxon>
        <taxon>Gunneridae</taxon>
        <taxon>Pentapetalae</taxon>
        <taxon>rosids</taxon>
        <taxon>fabids</taxon>
        <taxon>Rosales</taxon>
        <taxon>Cannabaceae</taxon>
        <taxon>Cannabis</taxon>
    </lineage>
</organism>
<proteinExistence type="predicted"/>
<evidence type="ECO:0000313" key="5">
    <source>
        <dbReference type="EMBL" id="KAF4367098.1"/>
    </source>
</evidence>
<sequence>MTVDDERSIYIGGIPYDASEKSIRRVVDVYGAVDAVKIVNDRGTRGKCYAFVTFTNPRSVIDAIKCMDGKTIDGRVVRVNGVRTRGGRTNFGRDSFLQNFESGREWGRGRVRDRDRDKERDYDRDRRQYHDRSSRERDRSQDYDLQRERDHDFERAKGSFLDRDRVQDRDLVDNDREDWEKDRDFNFYRKRDIDRANGHDTFVEIDAFLKLNGSTEADRHSKEFVSDINDDQLEEQLYRSSQRLEELNKEILQLEDNLEENEKSVLYLQQKSKKLEDALINVKKTSSYNKTQLTKLHKCFLLVQDYTERLKSSEKQLQSLVDEVKTGGLCAGITANGNA</sequence>
<evidence type="ECO:0000256" key="3">
    <source>
        <dbReference type="SAM" id="MobiDB-lite"/>
    </source>
</evidence>
<evidence type="ECO:0000313" key="7">
    <source>
        <dbReference type="Proteomes" id="UP000525078"/>
    </source>
</evidence>
<dbReference type="GO" id="GO:0003723">
    <property type="term" value="F:RNA binding"/>
    <property type="evidence" value="ECO:0007669"/>
    <property type="project" value="UniProtKB-UniRule"/>
</dbReference>
<dbReference type="AlphaFoldDB" id="A0A7J6I0A9"/>
<protein>
    <recommendedName>
        <fullName evidence="4">RRM domain-containing protein</fullName>
    </recommendedName>
</protein>
<keyword evidence="8" id="KW-1185">Reference proteome</keyword>
<dbReference type="CDD" id="cd00590">
    <property type="entry name" value="RRM_SF"/>
    <property type="match status" value="1"/>
</dbReference>
<evidence type="ECO:0000313" key="6">
    <source>
        <dbReference type="EMBL" id="KAF4400070.1"/>
    </source>
</evidence>
<keyword evidence="1" id="KW-0694">RNA-binding</keyword>
<dbReference type="InterPro" id="IPR050441">
    <property type="entry name" value="RBM"/>
</dbReference>
<feature type="domain" description="RRM" evidence="4">
    <location>
        <begin position="7"/>
        <end position="84"/>
    </location>
</feature>